<feature type="region of interest" description="Disordered" evidence="6">
    <location>
        <begin position="384"/>
        <end position="409"/>
    </location>
</feature>
<dbReference type="Pfam" id="PF07645">
    <property type="entry name" value="EGF_CA"/>
    <property type="match status" value="1"/>
</dbReference>
<feature type="region of interest" description="Disordered" evidence="6">
    <location>
        <begin position="728"/>
        <end position="759"/>
    </location>
</feature>
<dbReference type="GO" id="GO:0005509">
    <property type="term" value="F:calcium ion binding"/>
    <property type="evidence" value="ECO:0007669"/>
    <property type="project" value="InterPro"/>
</dbReference>
<evidence type="ECO:0000256" key="6">
    <source>
        <dbReference type="SAM" id="MobiDB-lite"/>
    </source>
</evidence>
<dbReference type="InterPro" id="IPR000742">
    <property type="entry name" value="EGF"/>
</dbReference>
<protein>
    <submittedName>
        <fullName evidence="11">SEA domain-containing protein</fullName>
    </submittedName>
</protein>
<proteinExistence type="predicted"/>
<evidence type="ECO:0000256" key="3">
    <source>
        <dbReference type="ARBA" id="ARBA00022737"/>
    </source>
</evidence>
<dbReference type="InterPro" id="IPR001881">
    <property type="entry name" value="EGF-like_Ca-bd_dom"/>
</dbReference>
<comment type="caution">
    <text evidence="5">Lacks conserved residue(s) required for the propagation of feature annotation.</text>
</comment>
<feature type="compositionally biased region" description="Polar residues" evidence="6">
    <location>
        <begin position="729"/>
        <end position="759"/>
    </location>
</feature>
<sequence length="1373" mass="153065">MNVIVKGCLIVVIIILHYESRITLALENETDTSKEEIPSSSEILFAHLLPKTSHMYETSSLKISSGDFNLNVMETPHLPKTELKLITSSHNLFNSISQSVKDDTFIHLIKDSIAIEDSLITIESTLPETNSYLLSTFSSQQSYDKENDAITMISAEVSPTAERRIYIPSSQISSSLTPSTISSVVGNHSGIEASFSNFDFIEVSSIIPTSVESAIEASISLPLDEIDSLTYNSKFFTLNNFSNFSNVFIKNNDSSTAGSSKLTSLVASTVIKNGHEFESKSVIFLEDINTDSHNDSFDEYEREIFKQGNIENRMDDYLNDSYDKSEGEIFKNGNISHEIISDSHEMKNKTSRNEEPRLDDIISSIVHLLAGNVQLARPVPNVFASPPKRLNRPQSPFHSTRINNRGPLSSTTPYSRTVVVFSQPQNPINAATEIHRPVQFVPSGTIGGILSRPLDKTMHVIRIQPTKVSERPSSSISVIRFYHPGSKIPDDKQNQPPFNGEIFTHQGIILKPKQQYSNVPGGAILASLADDLKPYTSKENSITNHTHYIFSDSSGSVGGFHTTAITSKTHTAEILTTLSPLSSTTDKISSTNTFEVLSDPKSSQKSDRTSLLSSSSSVIVSKETIPRESIKPTRVQNHVPTTENQTVPFGPITDWVPLFEPPSMKFKPISSNLNKTRTDNDVSIIMQPIVFDVTVSNSFNDPVIYYNKTAETFTSSVFNVSETEKFEPENSTSSFASETKLKSSTLEDGNSQNKYLSSTHSTPFLEESKLITTPIIETKTSEIELNRGDLPTVVREENTSVQQSSTLTKNISRSSSVQYVFSKNQVEEKMFPMTPTLRPVSSKTFETSSSTPSHDVPNLGRPFVIPVDIEEVRPYVGAINPVDQDRTRAPYPPYRGGSGSVQVTRAGVNIRDDSTSSPNHPLFTSRTPIIRSHPRPRPNTIRIDTCIVGDDSTCESKSNETCKTEQGISSCHCRPGYARSYTRGPCTPVVSLLISLKVDRLGNRKISFSPKYLDKNSEEYRIMEFEAKQALNTLFTHTAFSRTFLGTNVNTFYSIGGKIIINATVYLEEKESTRAQSVRLRLRQEIAESIKNRNRNIGESRLYAEGPLSPLTNIDDVNECSDANLNDCAGDGTCLNIFGTFLCKCKPGYVDPFKHDERRSGRKCLACQPDYCTYHGQCFVERDQKLCKCHGNYIGRRCEIDGEVLGVALGASLAATIIIVLTLSCLCIWNRKWKKQQQKAEVLSSRSYNSNNTFSCISNMLNANVNPYNLTMEDRMRWAHISEVVKSAAVPNSEHPYASTSLEQAPYSSRFQQPTDDEASWYDYRTRPRSRVLSHPRTSPNTSYYEMETSARRPYMTTSGHSSNRVPKKLTRY</sequence>
<feature type="disulfide bond" evidence="5">
    <location>
        <begin position="1189"/>
        <end position="1198"/>
    </location>
</feature>
<evidence type="ECO:0000313" key="12">
    <source>
        <dbReference type="Proteomes" id="UP000887013"/>
    </source>
</evidence>
<reference evidence="11" key="1">
    <citation type="submission" date="2020-08" db="EMBL/GenBank/DDBJ databases">
        <title>Multicomponent nature underlies the extraordinary mechanical properties of spider dragline silk.</title>
        <authorList>
            <person name="Kono N."/>
            <person name="Nakamura H."/>
            <person name="Mori M."/>
            <person name="Yoshida Y."/>
            <person name="Ohtoshi R."/>
            <person name="Malay A.D."/>
            <person name="Moran D.A.P."/>
            <person name="Tomita M."/>
            <person name="Numata K."/>
            <person name="Arakawa K."/>
        </authorList>
    </citation>
    <scope>NUCLEOTIDE SEQUENCE</scope>
</reference>
<dbReference type="PANTHER" id="PTHR24034:SF89">
    <property type="entry name" value="COMPLEMENT COMPONENT C1Q RECEPTOR"/>
    <property type="match status" value="1"/>
</dbReference>
<feature type="domain" description="EGF-like" evidence="10">
    <location>
        <begin position="1165"/>
        <end position="1199"/>
    </location>
</feature>
<feature type="compositionally biased region" description="Polar residues" evidence="6">
    <location>
        <begin position="1356"/>
        <end position="1365"/>
    </location>
</feature>
<dbReference type="SUPFAM" id="SSF82671">
    <property type="entry name" value="SEA domain"/>
    <property type="match status" value="1"/>
</dbReference>
<dbReference type="SMART" id="SM00179">
    <property type="entry name" value="EGF_CA"/>
    <property type="match status" value="1"/>
</dbReference>
<dbReference type="SMART" id="SM00181">
    <property type="entry name" value="EGF"/>
    <property type="match status" value="2"/>
</dbReference>
<feature type="region of interest" description="Disordered" evidence="6">
    <location>
        <begin position="1298"/>
        <end position="1373"/>
    </location>
</feature>
<dbReference type="PROSITE" id="PS00022">
    <property type="entry name" value="EGF_1"/>
    <property type="match status" value="1"/>
</dbReference>
<feature type="compositionally biased region" description="Polar residues" evidence="6">
    <location>
        <begin position="392"/>
        <end position="409"/>
    </location>
</feature>
<dbReference type="Proteomes" id="UP000887013">
    <property type="component" value="Unassembled WGS sequence"/>
</dbReference>
<name>A0A8X6ULB8_NEPPI</name>
<feature type="signal peptide" evidence="8">
    <location>
        <begin position="1"/>
        <end position="25"/>
    </location>
</feature>
<comment type="caution">
    <text evidence="11">The sequence shown here is derived from an EMBL/GenBank/DDBJ whole genome shotgun (WGS) entry which is preliminary data.</text>
</comment>
<dbReference type="CDD" id="cd00054">
    <property type="entry name" value="EGF_CA"/>
    <property type="match status" value="1"/>
</dbReference>
<dbReference type="InterPro" id="IPR050751">
    <property type="entry name" value="ECM_structural_protein"/>
</dbReference>
<feature type="region of interest" description="Disordered" evidence="6">
    <location>
        <begin position="910"/>
        <end position="936"/>
    </location>
</feature>
<dbReference type="Gene3D" id="3.30.70.960">
    <property type="entry name" value="SEA domain"/>
    <property type="match status" value="1"/>
</dbReference>
<dbReference type="Gene3D" id="2.10.25.10">
    <property type="entry name" value="Laminin"/>
    <property type="match status" value="1"/>
</dbReference>
<gene>
    <name evidence="11" type="primary">NCL1_18245</name>
    <name evidence="11" type="ORF">NPIL_349171</name>
</gene>
<dbReference type="Pfam" id="PF01390">
    <property type="entry name" value="SEA"/>
    <property type="match status" value="1"/>
</dbReference>
<evidence type="ECO:0000259" key="9">
    <source>
        <dbReference type="PROSITE" id="PS50024"/>
    </source>
</evidence>
<dbReference type="SUPFAM" id="SSF57196">
    <property type="entry name" value="EGF/Laminin"/>
    <property type="match status" value="1"/>
</dbReference>
<keyword evidence="2 8" id="KW-0732">Signal</keyword>
<dbReference type="PROSITE" id="PS50024">
    <property type="entry name" value="SEA"/>
    <property type="match status" value="1"/>
</dbReference>
<keyword evidence="1 5" id="KW-0245">EGF-like domain</keyword>
<dbReference type="FunFam" id="2.10.25.10:FF:000038">
    <property type="entry name" value="Fibrillin 2"/>
    <property type="match status" value="1"/>
</dbReference>
<dbReference type="InterPro" id="IPR036364">
    <property type="entry name" value="SEA_dom_sf"/>
</dbReference>
<keyword evidence="4 5" id="KW-1015">Disulfide bond</keyword>
<dbReference type="InterPro" id="IPR000152">
    <property type="entry name" value="EGF-type_Asp/Asn_hydroxyl_site"/>
</dbReference>
<organism evidence="11 12">
    <name type="scientific">Nephila pilipes</name>
    <name type="common">Giant wood spider</name>
    <name type="synonym">Nephila maculata</name>
    <dbReference type="NCBI Taxonomy" id="299642"/>
    <lineage>
        <taxon>Eukaryota</taxon>
        <taxon>Metazoa</taxon>
        <taxon>Ecdysozoa</taxon>
        <taxon>Arthropoda</taxon>
        <taxon>Chelicerata</taxon>
        <taxon>Arachnida</taxon>
        <taxon>Araneae</taxon>
        <taxon>Araneomorphae</taxon>
        <taxon>Entelegynae</taxon>
        <taxon>Araneoidea</taxon>
        <taxon>Nephilidae</taxon>
        <taxon>Nephila</taxon>
    </lineage>
</organism>
<evidence type="ECO:0000256" key="5">
    <source>
        <dbReference type="PROSITE-ProRule" id="PRU00076"/>
    </source>
</evidence>
<keyword evidence="7" id="KW-1133">Transmembrane helix</keyword>
<dbReference type="InterPro" id="IPR049883">
    <property type="entry name" value="NOTCH1_EGF-like"/>
</dbReference>
<feature type="compositionally biased region" description="Polar residues" evidence="6">
    <location>
        <begin position="915"/>
        <end position="927"/>
    </location>
</feature>
<dbReference type="PROSITE" id="PS50026">
    <property type="entry name" value="EGF_3"/>
    <property type="match status" value="2"/>
</dbReference>
<feature type="domain" description="SEA" evidence="9">
    <location>
        <begin position="988"/>
        <end position="1109"/>
    </location>
</feature>
<feature type="domain" description="EGF-like" evidence="10">
    <location>
        <begin position="1116"/>
        <end position="1155"/>
    </location>
</feature>
<feature type="region of interest" description="Disordered" evidence="6">
    <location>
        <begin position="837"/>
        <end position="857"/>
    </location>
</feature>
<accession>A0A8X6ULB8</accession>
<feature type="chain" id="PRO_5036480443" evidence="8">
    <location>
        <begin position="26"/>
        <end position="1373"/>
    </location>
</feature>
<keyword evidence="12" id="KW-1185">Reference proteome</keyword>
<evidence type="ECO:0000256" key="7">
    <source>
        <dbReference type="SAM" id="Phobius"/>
    </source>
</evidence>
<dbReference type="OrthoDB" id="2015116at2759"/>
<keyword evidence="3" id="KW-0677">Repeat</keyword>
<dbReference type="InterPro" id="IPR018097">
    <property type="entry name" value="EGF_Ca-bd_CS"/>
</dbReference>
<feature type="transmembrane region" description="Helical" evidence="7">
    <location>
        <begin position="1204"/>
        <end position="1229"/>
    </location>
</feature>
<evidence type="ECO:0000256" key="4">
    <source>
        <dbReference type="ARBA" id="ARBA00023157"/>
    </source>
</evidence>
<evidence type="ECO:0000313" key="11">
    <source>
        <dbReference type="EMBL" id="GFU47676.1"/>
    </source>
</evidence>
<keyword evidence="7" id="KW-0812">Transmembrane</keyword>
<evidence type="ECO:0000259" key="10">
    <source>
        <dbReference type="PROSITE" id="PS50026"/>
    </source>
</evidence>
<feature type="compositionally biased region" description="Polar residues" evidence="6">
    <location>
        <begin position="839"/>
        <end position="853"/>
    </location>
</feature>
<dbReference type="PROSITE" id="PS00010">
    <property type="entry name" value="ASX_HYDROXYL"/>
    <property type="match status" value="1"/>
</dbReference>
<evidence type="ECO:0000256" key="2">
    <source>
        <dbReference type="ARBA" id="ARBA00022729"/>
    </source>
</evidence>
<dbReference type="InterPro" id="IPR000082">
    <property type="entry name" value="SEA_dom"/>
</dbReference>
<dbReference type="PANTHER" id="PTHR24034">
    <property type="entry name" value="EGF-LIKE DOMAIN-CONTAINING PROTEIN"/>
    <property type="match status" value="1"/>
</dbReference>
<keyword evidence="7" id="KW-0472">Membrane</keyword>
<evidence type="ECO:0000256" key="8">
    <source>
        <dbReference type="SAM" id="SignalP"/>
    </source>
</evidence>
<dbReference type="EMBL" id="BMAW01037273">
    <property type="protein sequence ID" value="GFU47676.1"/>
    <property type="molecule type" value="Genomic_DNA"/>
</dbReference>
<feature type="compositionally biased region" description="Polar residues" evidence="6">
    <location>
        <begin position="1298"/>
        <end position="1314"/>
    </location>
</feature>
<dbReference type="PROSITE" id="PS01187">
    <property type="entry name" value="EGF_CA"/>
    <property type="match status" value="1"/>
</dbReference>
<evidence type="ECO:0000256" key="1">
    <source>
        <dbReference type="ARBA" id="ARBA00022536"/>
    </source>
</evidence>